<keyword evidence="2" id="KW-1185">Reference proteome</keyword>
<name>A0AAD9GPK3_9STRA</name>
<organism evidence="1 2">
    <name type="scientific">Phytophthora citrophthora</name>
    <dbReference type="NCBI Taxonomy" id="4793"/>
    <lineage>
        <taxon>Eukaryota</taxon>
        <taxon>Sar</taxon>
        <taxon>Stramenopiles</taxon>
        <taxon>Oomycota</taxon>
        <taxon>Peronosporomycetes</taxon>
        <taxon>Peronosporales</taxon>
        <taxon>Peronosporaceae</taxon>
        <taxon>Phytophthora</taxon>
    </lineage>
</organism>
<dbReference type="Proteomes" id="UP001259832">
    <property type="component" value="Unassembled WGS sequence"/>
</dbReference>
<protein>
    <submittedName>
        <fullName evidence="1">Uncharacterized protein</fullName>
    </submittedName>
</protein>
<proteinExistence type="predicted"/>
<dbReference type="AlphaFoldDB" id="A0AAD9GPK3"/>
<reference evidence="1" key="1">
    <citation type="submission" date="2023-08" db="EMBL/GenBank/DDBJ databases">
        <title>Reference Genome Resource for the Citrus Pathogen Phytophthora citrophthora.</title>
        <authorList>
            <person name="Moller H."/>
            <person name="Coetzee B."/>
            <person name="Rose L.J."/>
            <person name="Van Niekerk J.M."/>
        </authorList>
    </citation>
    <scope>NUCLEOTIDE SEQUENCE</scope>
    <source>
        <strain evidence="1">STE-U-9442</strain>
    </source>
</reference>
<gene>
    <name evidence="1" type="ORF">P3T76_005891</name>
</gene>
<accession>A0AAD9GPK3</accession>
<sequence length="86" mass="9394">MVKILDSDTLKSKTTLKPSVPNAISRNQVTRNLHIPVIIRDKAESNLTQNEGTVSLDATISLDNDGDHNVISSWSIGSSGTPYLFR</sequence>
<comment type="caution">
    <text evidence="1">The sequence shown here is derived from an EMBL/GenBank/DDBJ whole genome shotgun (WGS) entry which is preliminary data.</text>
</comment>
<evidence type="ECO:0000313" key="1">
    <source>
        <dbReference type="EMBL" id="KAK1942392.1"/>
    </source>
</evidence>
<dbReference type="EMBL" id="JASMQC010000009">
    <property type="protein sequence ID" value="KAK1942392.1"/>
    <property type="molecule type" value="Genomic_DNA"/>
</dbReference>
<evidence type="ECO:0000313" key="2">
    <source>
        <dbReference type="Proteomes" id="UP001259832"/>
    </source>
</evidence>